<evidence type="ECO:0000313" key="4">
    <source>
        <dbReference type="Proteomes" id="UP000009058"/>
    </source>
</evidence>
<dbReference type="AlphaFoldDB" id="G4N403"/>
<dbReference type="OrthoDB" id="5273647at2759"/>
<keyword evidence="1" id="KW-0472">Membrane</keyword>
<feature type="domain" description="Rhodopsin" evidence="2">
    <location>
        <begin position="113"/>
        <end position="217"/>
    </location>
</feature>
<evidence type="ECO:0000256" key="1">
    <source>
        <dbReference type="SAM" id="Phobius"/>
    </source>
</evidence>
<proteinExistence type="predicted"/>
<accession>G4N403</accession>
<protein>
    <recommendedName>
        <fullName evidence="2">Rhodopsin domain-containing protein</fullName>
    </recommendedName>
</protein>
<feature type="transmembrane region" description="Helical" evidence="1">
    <location>
        <begin position="20"/>
        <end position="37"/>
    </location>
</feature>
<keyword evidence="1" id="KW-1133">Transmembrane helix</keyword>
<dbReference type="HOGENOM" id="CLU_1046123_0_0_1"/>
<reference evidence="3 4" key="1">
    <citation type="journal article" date="2005" name="Nature">
        <title>The genome sequence of the rice blast fungus Magnaporthe grisea.</title>
        <authorList>
            <person name="Dean R.A."/>
            <person name="Talbot N.J."/>
            <person name="Ebbole D.J."/>
            <person name="Farman M.L."/>
            <person name="Mitchell T.K."/>
            <person name="Orbach M.J."/>
            <person name="Thon M."/>
            <person name="Kulkarni R."/>
            <person name="Xu J.R."/>
            <person name="Pan H."/>
            <person name="Read N.D."/>
            <person name="Lee Y.H."/>
            <person name="Carbone I."/>
            <person name="Brown D."/>
            <person name="Oh Y.Y."/>
            <person name="Donofrio N."/>
            <person name="Jeong J.S."/>
            <person name="Soanes D.M."/>
            <person name="Djonovic S."/>
            <person name="Kolomiets E."/>
            <person name="Rehmeyer C."/>
            <person name="Li W."/>
            <person name="Harding M."/>
            <person name="Kim S."/>
            <person name="Lebrun M.H."/>
            <person name="Bohnert H."/>
            <person name="Coughlan S."/>
            <person name="Butler J."/>
            <person name="Calvo S."/>
            <person name="Ma L.J."/>
            <person name="Nicol R."/>
            <person name="Purcell S."/>
            <person name="Nusbaum C."/>
            <person name="Galagan J.E."/>
            <person name="Birren B.W."/>
        </authorList>
    </citation>
    <scope>NUCLEOTIDE SEQUENCE [LARGE SCALE GENOMIC DNA]</scope>
    <source>
        <strain evidence="4">70-15 / ATCC MYA-4617 / FGSC 8958</strain>
    </source>
</reference>
<sequence>MSPPRTGIGNPTGQEVLVTTWLLASIITFMISARLYLRLKIKRLRLQPADISICMPYIMCLLNTSADMVVYSSSAMKTGYHPEHVKLGRALVGIRASCKGLFPLFLTKLCAPVWVIIAFCIAYVVVVISLVLFLWFPTPLHWTLDRRETYSPRQQRSTFHVNCALHLLGELFISSLPFLMLRHVRLKTEVKAGVYATFAAGLATIGFGITREVLILKSPGISGQDNARSLTQFSKNLCYFILHYLLARPRHCERRKTDSTLFISSP</sequence>
<dbReference type="EMBL" id="CM001233">
    <property type="protein sequence ID" value="EHA51925.1"/>
    <property type="molecule type" value="Genomic_DNA"/>
</dbReference>
<dbReference type="GeneID" id="5049137"/>
<feature type="transmembrane region" description="Helical" evidence="1">
    <location>
        <begin position="109"/>
        <end position="136"/>
    </location>
</feature>
<feature type="transmembrane region" description="Helical" evidence="1">
    <location>
        <begin position="192"/>
        <end position="210"/>
    </location>
</feature>
<organism evidence="3 4">
    <name type="scientific">Pyricularia oryzae (strain 70-15 / ATCC MYA-4617 / FGSC 8958)</name>
    <name type="common">Rice blast fungus</name>
    <name type="synonym">Magnaporthe oryzae</name>
    <dbReference type="NCBI Taxonomy" id="242507"/>
    <lineage>
        <taxon>Eukaryota</taxon>
        <taxon>Fungi</taxon>
        <taxon>Dikarya</taxon>
        <taxon>Ascomycota</taxon>
        <taxon>Pezizomycotina</taxon>
        <taxon>Sordariomycetes</taxon>
        <taxon>Sordariomycetidae</taxon>
        <taxon>Magnaporthales</taxon>
        <taxon>Pyriculariaceae</taxon>
        <taxon>Pyricularia</taxon>
    </lineage>
</organism>
<gene>
    <name evidence="3" type="ORF">MGG_13277</name>
</gene>
<dbReference type="RefSeq" id="XP_003711732.1">
    <property type="nucleotide sequence ID" value="XM_003711684.1"/>
</dbReference>
<name>G4N403_PYRO7</name>
<dbReference type="InParanoid" id="G4N403"/>
<evidence type="ECO:0000259" key="2">
    <source>
        <dbReference type="Pfam" id="PF20684"/>
    </source>
</evidence>
<dbReference type="KEGG" id="mgr:MGG_13277"/>
<reference key="2">
    <citation type="submission" date="2011-05" db="EMBL/GenBank/DDBJ databases">
        <title>The Genome Sequence of Magnaporthe oryzae 70-15.</title>
        <authorList>
            <consortium name="The Broad Institute Genome Sequencing Platform"/>
            <person name="Ma L.-J."/>
            <person name="Dead R."/>
            <person name="Young S.K."/>
            <person name="Zeng Q."/>
            <person name="Gargeya S."/>
            <person name="Fitzgerald M."/>
            <person name="Haas B."/>
            <person name="Abouelleil A."/>
            <person name="Alvarado L."/>
            <person name="Arachchi H.M."/>
            <person name="Berlin A."/>
            <person name="Brown A."/>
            <person name="Chapman S.B."/>
            <person name="Chen Z."/>
            <person name="Dunbar C."/>
            <person name="Freedman E."/>
            <person name="Gearin G."/>
            <person name="Gellesch M."/>
            <person name="Goldberg J."/>
            <person name="Griggs A."/>
            <person name="Gujja S."/>
            <person name="Heiman D."/>
            <person name="Howarth C."/>
            <person name="Larson L."/>
            <person name="Lui A."/>
            <person name="MacDonald P.J.P."/>
            <person name="Mehta T."/>
            <person name="Montmayeur A."/>
            <person name="Murphy C."/>
            <person name="Neiman D."/>
            <person name="Pearson M."/>
            <person name="Priest M."/>
            <person name="Roberts A."/>
            <person name="Saif S."/>
            <person name="Shea T."/>
            <person name="Shenoy N."/>
            <person name="Sisk P."/>
            <person name="Stolte C."/>
            <person name="Sykes S."/>
            <person name="Yandava C."/>
            <person name="Wortman J."/>
            <person name="Nusbaum C."/>
            <person name="Birren B."/>
        </authorList>
    </citation>
    <scope>NUCLEOTIDE SEQUENCE</scope>
    <source>
        <strain>70-15</strain>
    </source>
</reference>
<dbReference type="OMA" id="SASHSCE"/>
<keyword evidence="1" id="KW-0812">Transmembrane</keyword>
<dbReference type="Proteomes" id="UP000009058">
    <property type="component" value="Chromosome 3"/>
</dbReference>
<dbReference type="VEuPathDB" id="FungiDB:MGG_13277"/>
<dbReference type="Pfam" id="PF20684">
    <property type="entry name" value="Fung_rhodopsin"/>
    <property type="match status" value="1"/>
</dbReference>
<feature type="transmembrane region" description="Helical" evidence="1">
    <location>
        <begin position="230"/>
        <end position="247"/>
    </location>
</feature>
<keyword evidence="4" id="KW-1185">Reference proteome</keyword>
<dbReference type="InterPro" id="IPR049326">
    <property type="entry name" value="Rhodopsin_dom_fungi"/>
</dbReference>
<feature type="transmembrane region" description="Helical" evidence="1">
    <location>
        <begin position="159"/>
        <end position="180"/>
    </location>
</feature>
<evidence type="ECO:0000313" key="3">
    <source>
        <dbReference type="EMBL" id="EHA51925.1"/>
    </source>
</evidence>